<sequence>MGSHFLSLYASGPTEEMRIAKLQKPHPEKAMDFPAPPPFDAKINFSGLKLLIVDDDADSRDFYRYCLEEHGIEVVEAADLAAASLLLDRYKPDLIISDFLLADGTCLPLISQAKELQSEAGRSVGVIILSGLVQDETRMLAREAGCDQYLFKPVEPDQLIRAVARLAQTAPIPRPGG</sequence>
<dbReference type="SUPFAM" id="SSF52172">
    <property type="entry name" value="CheY-like"/>
    <property type="match status" value="1"/>
</dbReference>
<dbReference type="PANTHER" id="PTHR44591">
    <property type="entry name" value="STRESS RESPONSE REGULATOR PROTEIN 1"/>
    <property type="match status" value="1"/>
</dbReference>
<name>B8HJX3_CYAP4</name>
<evidence type="ECO:0000313" key="5">
    <source>
        <dbReference type="EMBL" id="ACL46723.1"/>
    </source>
</evidence>
<evidence type="ECO:0000256" key="3">
    <source>
        <dbReference type="PROSITE-ProRule" id="PRU00169"/>
    </source>
</evidence>
<dbReference type="EMBL" id="CP001344">
    <property type="protein sequence ID" value="ACL46723.1"/>
    <property type="molecule type" value="Genomic_DNA"/>
</dbReference>
<protein>
    <submittedName>
        <fullName evidence="5">Response regulator receiver protein</fullName>
    </submittedName>
</protein>
<dbReference type="InterPro" id="IPR001789">
    <property type="entry name" value="Sig_transdc_resp-reg_receiver"/>
</dbReference>
<reference evidence="5" key="1">
    <citation type="submission" date="2009-01" db="EMBL/GenBank/DDBJ databases">
        <title>Complete sequence of chromosome Cyanothece sp. PCC 7425.</title>
        <authorList>
            <consortium name="US DOE Joint Genome Institute"/>
            <person name="Lucas S."/>
            <person name="Copeland A."/>
            <person name="Lapidus A."/>
            <person name="Glavina del Rio T."/>
            <person name="Dalin E."/>
            <person name="Tice H."/>
            <person name="Bruce D."/>
            <person name="Goodwin L."/>
            <person name="Pitluck S."/>
            <person name="Sims D."/>
            <person name="Meineke L."/>
            <person name="Brettin T."/>
            <person name="Detter J.C."/>
            <person name="Han C."/>
            <person name="Larimer F."/>
            <person name="Land M."/>
            <person name="Hauser L."/>
            <person name="Kyrpides N."/>
            <person name="Ovchinnikova G."/>
            <person name="Liberton M."/>
            <person name="Stoeckel J."/>
            <person name="Banerjee A."/>
            <person name="Singh A."/>
            <person name="Page L."/>
            <person name="Sato H."/>
            <person name="Zhao L."/>
            <person name="Sherman L."/>
            <person name="Pakrasi H."/>
            <person name="Richardson P."/>
        </authorList>
    </citation>
    <scope>NUCLEOTIDE SEQUENCE</scope>
    <source>
        <strain evidence="5">PCC 7425</strain>
    </source>
</reference>
<dbReference type="GO" id="GO:0000160">
    <property type="term" value="P:phosphorelay signal transduction system"/>
    <property type="evidence" value="ECO:0007669"/>
    <property type="project" value="UniProtKB-KW"/>
</dbReference>
<dbReference type="HOGENOM" id="CLU_000445_69_17_3"/>
<proteinExistence type="predicted"/>
<dbReference type="InterPro" id="IPR011006">
    <property type="entry name" value="CheY-like_superfamily"/>
</dbReference>
<evidence type="ECO:0000256" key="1">
    <source>
        <dbReference type="ARBA" id="ARBA00022553"/>
    </source>
</evidence>
<dbReference type="CDD" id="cd00156">
    <property type="entry name" value="REC"/>
    <property type="match status" value="1"/>
</dbReference>
<dbReference type="InterPro" id="IPR050595">
    <property type="entry name" value="Bact_response_regulator"/>
</dbReference>
<dbReference type="PANTHER" id="PTHR44591:SF14">
    <property type="entry name" value="PROTEIN PILG"/>
    <property type="match status" value="1"/>
</dbReference>
<dbReference type="eggNOG" id="COG0784">
    <property type="taxonomic scope" value="Bacteria"/>
</dbReference>
<keyword evidence="1 3" id="KW-0597">Phosphoprotein</keyword>
<dbReference type="AlphaFoldDB" id="B8HJX3"/>
<feature type="domain" description="Response regulatory" evidence="4">
    <location>
        <begin position="49"/>
        <end position="167"/>
    </location>
</feature>
<dbReference type="SMART" id="SM00448">
    <property type="entry name" value="REC"/>
    <property type="match status" value="1"/>
</dbReference>
<dbReference type="STRING" id="395961.Cyan7425_4413"/>
<feature type="modified residue" description="4-aspartylphosphate" evidence="3">
    <location>
        <position position="98"/>
    </location>
</feature>
<evidence type="ECO:0000256" key="2">
    <source>
        <dbReference type="ARBA" id="ARBA00023012"/>
    </source>
</evidence>
<gene>
    <name evidence="5" type="ordered locus">Cyan7425_4413</name>
</gene>
<dbReference type="Gene3D" id="3.40.50.2300">
    <property type="match status" value="1"/>
</dbReference>
<keyword evidence="2" id="KW-0902">Two-component regulatory system</keyword>
<evidence type="ECO:0000259" key="4">
    <source>
        <dbReference type="PROSITE" id="PS50110"/>
    </source>
</evidence>
<dbReference type="PROSITE" id="PS50110">
    <property type="entry name" value="RESPONSE_REGULATORY"/>
    <property type="match status" value="1"/>
</dbReference>
<dbReference type="OrthoDB" id="1901654at2"/>
<dbReference type="Pfam" id="PF00072">
    <property type="entry name" value="Response_reg"/>
    <property type="match status" value="1"/>
</dbReference>
<accession>B8HJX3</accession>
<organism evidence="5">
    <name type="scientific">Cyanothece sp. (strain PCC 7425 / ATCC 29141)</name>
    <dbReference type="NCBI Taxonomy" id="395961"/>
    <lineage>
        <taxon>Bacteria</taxon>
        <taxon>Bacillati</taxon>
        <taxon>Cyanobacteriota</taxon>
        <taxon>Cyanophyceae</taxon>
        <taxon>Gomontiellales</taxon>
        <taxon>Cyanothecaceae</taxon>
        <taxon>Cyanothece</taxon>
    </lineage>
</organism>
<dbReference type="KEGG" id="cyn:Cyan7425_4413"/>